<dbReference type="PROSITE" id="PS00063">
    <property type="entry name" value="ALDOKETO_REDUCTASE_3"/>
    <property type="match status" value="1"/>
</dbReference>
<keyword evidence="3" id="KW-0560">Oxidoreductase</keyword>
<dbReference type="InterPro" id="IPR020471">
    <property type="entry name" value="AKR"/>
</dbReference>
<dbReference type="FunFam" id="3.20.20.100:FF:000015">
    <property type="entry name" value="Oxidoreductase, aldo/keto reductase family"/>
    <property type="match status" value="1"/>
</dbReference>
<evidence type="ECO:0000313" key="8">
    <source>
        <dbReference type="EMBL" id="AYG01629.1"/>
    </source>
</evidence>
<keyword evidence="9" id="KW-1185">Reference proteome</keyword>
<dbReference type="SUPFAM" id="SSF51430">
    <property type="entry name" value="NAD(P)-linked oxidoreductase"/>
    <property type="match status" value="1"/>
</dbReference>
<evidence type="ECO:0000259" key="7">
    <source>
        <dbReference type="Pfam" id="PF00248"/>
    </source>
</evidence>
<protein>
    <submittedName>
        <fullName evidence="8">Aldo/keto reductase</fullName>
    </submittedName>
</protein>
<evidence type="ECO:0000256" key="6">
    <source>
        <dbReference type="PIRSR" id="PIRSR000097-3"/>
    </source>
</evidence>
<dbReference type="RefSeq" id="WP_120772998.1">
    <property type="nucleotide sequence ID" value="NZ_CP032627.1"/>
</dbReference>
<name>A0A387BK71_9LACT</name>
<evidence type="ECO:0000313" key="9">
    <source>
        <dbReference type="Proteomes" id="UP000269374"/>
    </source>
</evidence>
<feature type="active site" description="Proton donor" evidence="4">
    <location>
        <position position="52"/>
    </location>
</feature>
<evidence type="ECO:0000256" key="4">
    <source>
        <dbReference type="PIRSR" id="PIRSR000097-1"/>
    </source>
</evidence>
<dbReference type="PROSITE" id="PS00062">
    <property type="entry name" value="ALDOKETO_REDUCTASE_2"/>
    <property type="match status" value="1"/>
</dbReference>
<dbReference type="PIRSF" id="PIRSF000097">
    <property type="entry name" value="AKR"/>
    <property type="match status" value="1"/>
</dbReference>
<dbReference type="CDD" id="cd19071">
    <property type="entry name" value="AKR_AKR1-5-like"/>
    <property type="match status" value="1"/>
</dbReference>
<sequence>MTLTDTYTLNNGVKIPVVGFGTWQSKDGEEAYNAVKIALDAGYRHIDTAAVYGNEESVGKAIADSEIPREELFITTKLWGVGTTADAAAALDESLKKLGLDYVDLYLIHWPNPKAFRPDFETRNANVWKAMEAGVKAGKARAIGVSNFHPRHLKPLLKVAEIKPAVNQIMVNPSDQQEEIVNFNVDHNILTEAYSPLGTGKIFEVAELNSLATKYGKTVAQIVLRWSLHKGYLPLPKSVTESRIRENADLFDFHLSIEDIAFIDGLHGKAGLAKSPDEVDF</sequence>
<evidence type="ECO:0000256" key="5">
    <source>
        <dbReference type="PIRSR" id="PIRSR000097-2"/>
    </source>
</evidence>
<accession>A0A387BK71</accession>
<dbReference type="GO" id="GO:0016616">
    <property type="term" value="F:oxidoreductase activity, acting on the CH-OH group of donors, NAD or NADP as acceptor"/>
    <property type="evidence" value="ECO:0007669"/>
    <property type="project" value="UniProtKB-ARBA"/>
</dbReference>
<dbReference type="EMBL" id="CP032627">
    <property type="protein sequence ID" value="AYG01629.1"/>
    <property type="molecule type" value="Genomic_DNA"/>
</dbReference>
<feature type="site" description="Lowers pKa of active site Tyr" evidence="6">
    <location>
        <position position="77"/>
    </location>
</feature>
<dbReference type="InterPro" id="IPR018170">
    <property type="entry name" value="Aldo/ket_reductase_CS"/>
</dbReference>
<gene>
    <name evidence="8" type="ORF">D7I46_11520</name>
</gene>
<dbReference type="KEGG" id="lact:D7I46_11520"/>
<feature type="binding site" evidence="5">
    <location>
        <position position="109"/>
    </location>
    <ligand>
        <name>substrate</name>
    </ligand>
</feature>
<dbReference type="Gene3D" id="3.20.20.100">
    <property type="entry name" value="NADP-dependent oxidoreductase domain"/>
    <property type="match status" value="1"/>
</dbReference>
<evidence type="ECO:0000256" key="2">
    <source>
        <dbReference type="ARBA" id="ARBA00022857"/>
    </source>
</evidence>
<dbReference type="InterPro" id="IPR036812">
    <property type="entry name" value="NAD(P)_OxRdtase_dom_sf"/>
</dbReference>
<dbReference type="PANTHER" id="PTHR43827">
    <property type="entry name" value="2,5-DIKETO-D-GLUCONIC ACID REDUCTASE"/>
    <property type="match status" value="1"/>
</dbReference>
<dbReference type="InterPro" id="IPR023210">
    <property type="entry name" value="NADP_OxRdtase_dom"/>
</dbReference>
<keyword evidence="2" id="KW-0521">NADP</keyword>
<dbReference type="Proteomes" id="UP000269374">
    <property type="component" value="Chromosome"/>
</dbReference>
<evidence type="ECO:0000256" key="3">
    <source>
        <dbReference type="ARBA" id="ARBA00023002"/>
    </source>
</evidence>
<feature type="domain" description="NADP-dependent oxidoreductase" evidence="7">
    <location>
        <begin position="18"/>
        <end position="266"/>
    </location>
</feature>
<evidence type="ECO:0000256" key="1">
    <source>
        <dbReference type="ARBA" id="ARBA00007905"/>
    </source>
</evidence>
<comment type="similarity">
    <text evidence="1">Belongs to the aldo/keto reductase family.</text>
</comment>
<reference evidence="8 9" key="1">
    <citation type="submission" date="2018-09" db="EMBL/GenBank/DDBJ databases">
        <title>Genome sequencing of strain 1JSPR-7.</title>
        <authorList>
            <person name="Heo J."/>
            <person name="Kim S.-J."/>
            <person name="Kwon S.-W."/>
        </authorList>
    </citation>
    <scope>NUCLEOTIDE SEQUENCE [LARGE SCALE GENOMIC DNA]</scope>
    <source>
        <strain evidence="8 9">1JSPR-7</strain>
    </source>
</reference>
<dbReference type="OrthoDB" id="9804790at2"/>
<dbReference type="PROSITE" id="PS00798">
    <property type="entry name" value="ALDOKETO_REDUCTASE_1"/>
    <property type="match status" value="1"/>
</dbReference>
<dbReference type="PRINTS" id="PR00069">
    <property type="entry name" value="ALDKETRDTASE"/>
</dbReference>
<dbReference type="PANTHER" id="PTHR43827:SF3">
    <property type="entry name" value="NADP-DEPENDENT OXIDOREDUCTASE DOMAIN-CONTAINING PROTEIN"/>
    <property type="match status" value="1"/>
</dbReference>
<dbReference type="AlphaFoldDB" id="A0A387BK71"/>
<dbReference type="Pfam" id="PF00248">
    <property type="entry name" value="Aldo_ket_red"/>
    <property type="match status" value="1"/>
</dbReference>
<organism evidence="8 9">
    <name type="scientific">Lactococcus allomyrinae</name>
    <dbReference type="NCBI Taxonomy" id="2419773"/>
    <lineage>
        <taxon>Bacteria</taxon>
        <taxon>Bacillati</taxon>
        <taxon>Bacillota</taxon>
        <taxon>Bacilli</taxon>
        <taxon>Lactobacillales</taxon>
        <taxon>Streptococcaceae</taxon>
        <taxon>Lactococcus</taxon>
    </lineage>
</organism>
<proteinExistence type="inferred from homology"/>